<evidence type="ECO:0000256" key="1">
    <source>
        <dbReference type="SAM" id="MobiDB-lite"/>
    </source>
</evidence>
<dbReference type="Proteomes" id="UP000275408">
    <property type="component" value="Unassembled WGS sequence"/>
</dbReference>
<evidence type="ECO:0000313" key="2">
    <source>
        <dbReference type="EMBL" id="RMX56204.1"/>
    </source>
</evidence>
<feature type="compositionally biased region" description="Polar residues" evidence="1">
    <location>
        <begin position="92"/>
        <end position="106"/>
    </location>
</feature>
<dbReference type="AlphaFoldDB" id="A0A3M6URL5"/>
<dbReference type="EMBL" id="RCHS01000888">
    <property type="protein sequence ID" value="RMX56204.1"/>
    <property type="molecule type" value="Genomic_DNA"/>
</dbReference>
<organism evidence="2 3">
    <name type="scientific">Pocillopora damicornis</name>
    <name type="common">Cauliflower coral</name>
    <name type="synonym">Millepora damicornis</name>
    <dbReference type="NCBI Taxonomy" id="46731"/>
    <lineage>
        <taxon>Eukaryota</taxon>
        <taxon>Metazoa</taxon>
        <taxon>Cnidaria</taxon>
        <taxon>Anthozoa</taxon>
        <taxon>Hexacorallia</taxon>
        <taxon>Scleractinia</taxon>
        <taxon>Astrocoeniina</taxon>
        <taxon>Pocilloporidae</taxon>
        <taxon>Pocillopora</taxon>
    </lineage>
</organism>
<evidence type="ECO:0000313" key="3">
    <source>
        <dbReference type="Proteomes" id="UP000275408"/>
    </source>
</evidence>
<sequence>MRKISAQTATNATATTTMMATLIEETTLMLTPNGQVHTTRPHDNKVTMTTANTRGIVMRTPYRKCKRRAIKRSKLIASKINMERIPVYMSKPSLTSNKRHQNSPSRSRALKATKTG</sequence>
<reference evidence="2 3" key="1">
    <citation type="journal article" date="2018" name="Sci. Rep.">
        <title>Comparative analysis of the Pocillopora damicornis genome highlights role of immune system in coral evolution.</title>
        <authorList>
            <person name="Cunning R."/>
            <person name="Bay R.A."/>
            <person name="Gillette P."/>
            <person name="Baker A.C."/>
            <person name="Traylor-Knowles N."/>
        </authorList>
    </citation>
    <scope>NUCLEOTIDE SEQUENCE [LARGE SCALE GENOMIC DNA]</scope>
    <source>
        <strain evidence="2">RSMAS</strain>
        <tissue evidence="2">Whole animal</tissue>
    </source>
</reference>
<proteinExistence type="predicted"/>
<protein>
    <submittedName>
        <fullName evidence="2">Uncharacterized protein</fullName>
    </submittedName>
</protein>
<accession>A0A3M6URL5</accession>
<comment type="caution">
    <text evidence="2">The sequence shown here is derived from an EMBL/GenBank/DDBJ whole genome shotgun (WGS) entry which is preliminary data.</text>
</comment>
<gene>
    <name evidence="2" type="ORF">pdam_00015874</name>
</gene>
<feature type="region of interest" description="Disordered" evidence="1">
    <location>
        <begin position="89"/>
        <end position="116"/>
    </location>
</feature>
<name>A0A3M6URL5_POCDA</name>
<keyword evidence="3" id="KW-1185">Reference proteome</keyword>